<keyword evidence="2" id="KW-0460">Magnesium</keyword>
<keyword evidence="4" id="KW-1185">Reference proteome</keyword>
<evidence type="ECO:0000313" key="4">
    <source>
        <dbReference type="Proteomes" id="UP001302429"/>
    </source>
</evidence>
<dbReference type="RefSeq" id="WP_317080351.1">
    <property type="nucleotide sequence ID" value="NZ_CP136594.1"/>
</dbReference>
<dbReference type="Gene3D" id="3.30.540.10">
    <property type="entry name" value="Fructose-1,6-Bisphosphatase, subunit A, domain 1"/>
    <property type="match status" value="1"/>
</dbReference>
<feature type="binding site" evidence="2">
    <location>
        <position position="218"/>
    </location>
    <ligand>
        <name>Mg(2+)</name>
        <dbReference type="ChEBI" id="CHEBI:18420"/>
        <label>1</label>
        <note>catalytic</note>
    </ligand>
</feature>
<dbReference type="GO" id="GO:0006020">
    <property type="term" value="P:inositol metabolic process"/>
    <property type="evidence" value="ECO:0007669"/>
    <property type="project" value="TreeGrafter"/>
</dbReference>
<dbReference type="GO" id="GO:0046872">
    <property type="term" value="F:metal ion binding"/>
    <property type="evidence" value="ECO:0007669"/>
    <property type="project" value="UniProtKB-KW"/>
</dbReference>
<reference evidence="3 4" key="1">
    <citation type="submission" date="2023-10" db="EMBL/GenBank/DDBJ databases">
        <title>Complete genome sequence of a Sphingomonadaceae bacterium.</title>
        <authorList>
            <person name="Yan C."/>
        </authorList>
    </citation>
    <scope>NUCLEOTIDE SEQUENCE [LARGE SCALE GENOMIC DNA]</scope>
    <source>
        <strain evidence="3 4">SCSIO 66989</strain>
    </source>
</reference>
<dbReference type="Pfam" id="PF00459">
    <property type="entry name" value="Inositol_P"/>
    <property type="match status" value="1"/>
</dbReference>
<keyword evidence="2" id="KW-0479">Metal-binding</keyword>
<name>A0AA97HZ20_9SPHN</name>
<sequence length="270" mass="29775">MAARPHPLDRAVTELLRQVADDLVMPYFRNLGAADIAEKSPGDLVTKADQLSEEALHQGLAKLLPDAVVVGEEACESDPSLKAQAGAPQAWIIDPIDGTGNYAAGNTPFGMIVALAENNRTIAGWIYDPVRKRICHAHYRAGAFIDSEQVRISSNLPERPNAALAMRYMTEQQREKALAIAEEHYELMPIPNCSAEQYLLLVQRQHHLTIFERTLPWDHAAGVLFLNEAGGKAARWDGSEYRPGDDRKGMLGASNPAIWEQAVELFERGL</sequence>
<dbReference type="KEGG" id="acoa:RB602_09645"/>
<organism evidence="3 4">
    <name type="scientific">Alterisphingorhabdus coralli</name>
    <dbReference type="NCBI Taxonomy" id="3071408"/>
    <lineage>
        <taxon>Bacteria</taxon>
        <taxon>Pseudomonadati</taxon>
        <taxon>Pseudomonadota</taxon>
        <taxon>Alphaproteobacteria</taxon>
        <taxon>Sphingomonadales</taxon>
        <taxon>Sphingomonadaceae</taxon>
        <taxon>Alterisphingorhabdus (ex Yan et al. 2024)</taxon>
    </lineage>
</organism>
<evidence type="ECO:0000256" key="1">
    <source>
        <dbReference type="ARBA" id="ARBA00009759"/>
    </source>
</evidence>
<dbReference type="Proteomes" id="UP001302429">
    <property type="component" value="Chromosome"/>
</dbReference>
<dbReference type="Gene3D" id="3.40.190.80">
    <property type="match status" value="1"/>
</dbReference>
<comment type="cofactor">
    <cofactor evidence="2">
        <name>Mg(2+)</name>
        <dbReference type="ChEBI" id="CHEBI:18420"/>
    </cofactor>
</comment>
<feature type="binding site" evidence="2">
    <location>
        <position position="97"/>
    </location>
    <ligand>
        <name>Mg(2+)</name>
        <dbReference type="ChEBI" id="CHEBI:18420"/>
        <label>1</label>
        <note>catalytic</note>
    </ligand>
</feature>
<dbReference type="PRINTS" id="PR00377">
    <property type="entry name" value="IMPHPHTASES"/>
</dbReference>
<accession>A0AA97HZ20</accession>
<feature type="binding site" evidence="2">
    <location>
        <position position="96"/>
    </location>
    <ligand>
        <name>Mg(2+)</name>
        <dbReference type="ChEBI" id="CHEBI:18420"/>
        <label>1</label>
        <note>catalytic</note>
    </ligand>
</feature>
<proteinExistence type="inferred from homology"/>
<dbReference type="SUPFAM" id="SSF56655">
    <property type="entry name" value="Carbohydrate phosphatase"/>
    <property type="match status" value="1"/>
</dbReference>
<dbReference type="AlphaFoldDB" id="A0AA97HZ20"/>
<dbReference type="PANTHER" id="PTHR20854">
    <property type="entry name" value="INOSITOL MONOPHOSPHATASE"/>
    <property type="match status" value="1"/>
</dbReference>
<feature type="binding site" evidence="2">
    <location>
        <position position="72"/>
    </location>
    <ligand>
        <name>Mg(2+)</name>
        <dbReference type="ChEBI" id="CHEBI:18420"/>
        <label>1</label>
        <note>catalytic</note>
    </ligand>
</feature>
<dbReference type="PANTHER" id="PTHR20854:SF4">
    <property type="entry name" value="INOSITOL-1-MONOPHOSPHATASE-RELATED"/>
    <property type="match status" value="1"/>
</dbReference>
<dbReference type="InterPro" id="IPR000760">
    <property type="entry name" value="Inositol_monophosphatase-like"/>
</dbReference>
<evidence type="ECO:0000313" key="3">
    <source>
        <dbReference type="EMBL" id="WOE74119.1"/>
    </source>
</evidence>
<evidence type="ECO:0000256" key="2">
    <source>
        <dbReference type="PIRSR" id="PIRSR600760-2"/>
    </source>
</evidence>
<dbReference type="GO" id="GO:0008934">
    <property type="term" value="F:inositol monophosphate 1-phosphatase activity"/>
    <property type="evidence" value="ECO:0007669"/>
    <property type="project" value="TreeGrafter"/>
</dbReference>
<protein>
    <submittedName>
        <fullName evidence="3">Inositol monophosphatase family protein</fullName>
    </submittedName>
</protein>
<dbReference type="EMBL" id="CP136594">
    <property type="protein sequence ID" value="WOE74119.1"/>
    <property type="molecule type" value="Genomic_DNA"/>
</dbReference>
<comment type="similarity">
    <text evidence="1">Belongs to the inositol monophosphatase superfamily.</text>
</comment>
<feature type="binding site" evidence="2">
    <location>
        <position position="94"/>
    </location>
    <ligand>
        <name>Mg(2+)</name>
        <dbReference type="ChEBI" id="CHEBI:18420"/>
        <label>1</label>
        <note>catalytic</note>
    </ligand>
</feature>
<gene>
    <name evidence="3" type="ORF">RB602_09645</name>
</gene>
<dbReference type="GO" id="GO:0007165">
    <property type="term" value="P:signal transduction"/>
    <property type="evidence" value="ECO:0007669"/>
    <property type="project" value="TreeGrafter"/>
</dbReference>